<name>A0A7W7D819_9ACTN</name>
<gene>
    <name evidence="4" type="ORF">BJ982_003557</name>
</gene>
<accession>A0A7W7D819</accession>
<comment type="caution">
    <text evidence="4">The sequence shown here is derived from an EMBL/GenBank/DDBJ whole genome shotgun (WGS) entry which is preliminary data.</text>
</comment>
<evidence type="ECO:0000256" key="2">
    <source>
        <dbReference type="SAM" id="SignalP"/>
    </source>
</evidence>
<evidence type="ECO:0000259" key="3">
    <source>
        <dbReference type="Pfam" id="PF26571"/>
    </source>
</evidence>
<keyword evidence="5" id="KW-1185">Reference proteome</keyword>
<dbReference type="EMBL" id="JACHND010000001">
    <property type="protein sequence ID" value="MBB4702013.1"/>
    <property type="molecule type" value="Genomic_DNA"/>
</dbReference>
<evidence type="ECO:0000313" key="4">
    <source>
        <dbReference type="EMBL" id="MBB4702013.1"/>
    </source>
</evidence>
<feature type="chain" id="PRO_5031446976" evidence="2">
    <location>
        <begin position="24"/>
        <end position="314"/>
    </location>
</feature>
<reference evidence="4 5" key="1">
    <citation type="submission" date="2020-08" db="EMBL/GenBank/DDBJ databases">
        <title>Sequencing the genomes of 1000 actinobacteria strains.</title>
        <authorList>
            <person name="Klenk H.-P."/>
        </authorList>
    </citation>
    <scope>NUCLEOTIDE SEQUENCE [LARGE SCALE GENOMIC DNA]</scope>
    <source>
        <strain evidence="4 5">DSM 45784</strain>
    </source>
</reference>
<evidence type="ECO:0000256" key="1">
    <source>
        <dbReference type="SAM" id="Coils"/>
    </source>
</evidence>
<protein>
    <submittedName>
        <fullName evidence="4">F0F1-type ATP synthase membrane subunit b/b</fullName>
    </submittedName>
</protein>
<dbReference type="InterPro" id="IPR058593">
    <property type="entry name" value="ARB_07466-like_C"/>
</dbReference>
<organism evidence="4 5">
    <name type="scientific">Sphaerisporangium siamense</name>
    <dbReference type="NCBI Taxonomy" id="795645"/>
    <lineage>
        <taxon>Bacteria</taxon>
        <taxon>Bacillati</taxon>
        <taxon>Actinomycetota</taxon>
        <taxon>Actinomycetes</taxon>
        <taxon>Streptosporangiales</taxon>
        <taxon>Streptosporangiaceae</taxon>
        <taxon>Sphaerisporangium</taxon>
    </lineage>
</organism>
<feature type="coiled-coil region" evidence="1">
    <location>
        <begin position="143"/>
        <end position="177"/>
    </location>
</feature>
<dbReference type="Pfam" id="PF26571">
    <property type="entry name" value="VldE"/>
    <property type="match status" value="1"/>
</dbReference>
<evidence type="ECO:0000313" key="5">
    <source>
        <dbReference type="Proteomes" id="UP000542210"/>
    </source>
</evidence>
<dbReference type="Proteomes" id="UP000542210">
    <property type="component" value="Unassembled WGS sequence"/>
</dbReference>
<keyword evidence="1" id="KW-0175">Coiled coil</keyword>
<feature type="domain" description="ARB-07466-like C-terminal" evidence="3">
    <location>
        <begin position="199"/>
        <end position="306"/>
    </location>
</feature>
<proteinExistence type="predicted"/>
<feature type="signal peptide" evidence="2">
    <location>
        <begin position="1"/>
        <end position="23"/>
    </location>
</feature>
<keyword evidence="2" id="KW-0732">Signal</keyword>
<sequence length="314" mass="33918">MAAAVLATFTTAGLLLGTATAGAAPKPSEKQLKAQLESLGKQVDKLIAQYNAKRVATAEAKAAEKAARSRLKDSEAGLRAAQAQVGDLAQLQYQAGNLGMAGQLLSPGYGGAALLTQLRDEQEAKIARFVTVREERKKASDDAARLTERLRADMTEVKEQREEAEKLIDQINDKLDTLVPTAPGKRANGSWAPELPSGGENITPRMRLIRAEIKDHFAMRFPIGCYRAENSGEHPLGRACDFMLSSGGAMPSAAQVALGEQIAAWAIKNGGKLGVKYVIYRQRIYNMGFPGWRAMANRGGITANHFDHVHISMY</sequence>
<dbReference type="AlphaFoldDB" id="A0A7W7D819"/>
<dbReference type="RefSeq" id="WP_184881479.1">
    <property type="nucleotide sequence ID" value="NZ_BOOV01000007.1"/>
</dbReference>